<dbReference type="PANTHER" id="PTHR40051:SF1">
    <property type="entry name" value="YOLD-LIKE FAMILY PROTEIN"/>
    <property type="match status" value="1"/>
</dbReference>
<organism evidence="1 2">
    <name type="scientific">Alkalihalophilus pseudofirmus (strain ATCC BAA-2126 / JCM 17055 / OF4)</name>
    <name type="common">Bacillus pseudofirmus</name>
    <dbReference type="NCBI Taxonomy" id="398511"/>
    <lineage>
        <taxon>Bacteria</taxon>
        <taxon>Bacillati</taxon>
        <taxon>Bacillota</taxon>
        <taxon>Bacilli</taxon>
        <taxon>Bacillales</taxon>
        <taxon>Bacillaceae</taxon>
        <taxon>Alkalihalophilus</taxon>
    </lineage>
</organism>
<dbReference type="HOGENOM" id="CLU_131538_3_0_9"/>
<proteinExistence type="predicted"/>
<gene>
    <name evidence="1" type="primary">yolD</name>
    <name evidence="1" type="ordered locus">BpOF4_20014</name>
</gene>
<dbReference type="AlphaFoldDB" id="D3G0X6"/>
<evidence type="ECO:0000313" key="2">
    <source>
        <dbReference type="Proteomes" id="UP000001544"/>
    </source>
</evidence>
<keyword evidence="1" id="KW-0614">Plasmid</keyword>
<dbReference type="Pfam" id="PF08863">
    <property type="entry name" value="YolD"/>
    <property type="match status" value="1"/>
</dbReference>
<sequence length="106" mass="12693">MQYRGMIKWTQMAIPEHIEMIRREREEKKRPIRPKLDEQELSEIGYLIEEKMRYGEPATIYYWDLESVQSVTGTISEKPGMKQKLSILTEDDIRVRIEYSSILKVN</sequence>
<dbReference type="PANTHER" id="PTHR40051">
    <property type="entry name" value="IG HYPOTHETICAL 15966"/>
    <property type="match status" value="1"/>
</dbReference>
<protein>
    <recommendedName>
        <fullName evidence="3">YolD-like protein</fullName>
    </recommendedName>
</protein>
<evidence type="ECO:0000313" key="1">
    <source>
        <dbReference type="EMBL" id="ADC52002.1"/>
    </source>
</evidence>
<dbReference type="RefSeq" id="WP_012960931.1">
    <property type="nucleotide sequence ID" value="NC_013792.1"/>
</dbReference>
<evidence type="ECO:0008006" key="3">
    <source>
        <dbReference type="Google" id="ProtNLM"/>
    </source>
</evidence>
<dbReference type="InterPro" id="IPR014962">
    <property type="entry name" value="YolD"/>
</dbReference>
<keyword evidence="2" id="KW-1185">Reference proteome</keyword>
<dbReference type="Proteomes" id="UP000001544">
    <property type="component" value="Plasmid pBpOF4-01"/>
</dbReference>
<name>D3G0X6_ALKPO</name>
<geneLocation type="plasmid" evidence="1 2">
    <name>pBpOF4-01</name>
</geneLocation>
<dbReference type="KEGG" id="bpf:BpOF4_20014"/>
<dbReference type="EMBL" id="CP001879">
    <property type="protein sequence ID" value="ADC52002.1"/>
    <property type="molecule type" value="Genomic_DNA"/>
</dbReference>
<accession>D3G0X6</accession>
<reference evidence="1 2" key="1">
    <citation type="journal article" date="2011" name="Environ. Microbiol.">
        <title>Genome of alkaliphilic Bacillus pseudofirmus OF4 reveals adaptations that support the ability to grow in an external pH range from 7.5 to 11.4.</title>
        <authorList>
            <person name="Janto B."/>
            <person name="Ahmed A."/>
            <person name="Ito M."/>
            <person name="Liu J."/>
            <person name="Hicks D.B."/>
            <person name="Pagni S."/>
            <person name="Fackelmayer O.J."/>
            <person name="Smith T.A."/>
            <person name="Earl J."/>
            <person name="Elbourne L.D."/>
            <person name="Hassan K."/>
            <person name="Paulsen I.T."/>
            <person name="Kolsto A.B."/>
            <person name="Tourasse N.J."/>
            <person name="Ehrlich G.D."/>
            <person name="Boissy R."/>
            <person name="Ivey D.M."/>
            <person name="Li G."/>
            <person name="Xue Y."/>
            <person name="Ma Y."/>
            <person name="Hu F.Z."/>
            <person name="Krulwich T.A."/>
        </authorList>
    </citation>
    <scope>NUCLEOTIDE SEQUENCE [LARGE SCALE GENOMIC DNA]</scope>
    <source>
        <strain evidence="2">ATCC BAA-2126 / JCM 17055 / OF4</strain>
    </source>
</reference>